<sequence>MTAQPSELITLGKITSVYGVRGWVKVYSYTDPMDRILDYQEWLLSRNGEQMKVVVDRGKSHGKGMIAHLQGVDDRNAAEALAGYEIAVPRSELPELPEGEYYWWQLEGMQVYTLKGVDLGRVSHLISAGSANDVLVVHSTRADDNQSERLIPWIWDEVIQAVDPDARRITVDWDPDF</sequence>
<evidence type="ECO:0000313" key="9">
    <source>
        <dbReference type="Proteomes" id="UP000297475"/>
    </source>
</evidence>
<dbReference type="SUPFAM" id="SSF50447">
    <property type="entry name" value="Translation proteins"/>
    <property type="match status" value="1"/>
</dbReference>
<comment type="subcellular location">
    <subcellularLocation>
        <location evidence="5">Cytoplasm</location>
    </subcellularLocation>
</comment>
<dbReference type="NCBIfam" id="TIGR02273">
    <property type="entry name" value="16S_RimM"/>
    <property type="match status" value="1"/>
</dbReference>
<dbReference type="InterPro" id="IPR009000">
    <property type="entry name" value="Transl_B-barrel_sf"/>
</dbReference>
<evidence type="ECO:0000259" key="7">
    <source>
        <dbReference type="Pfam" id="PF05239"/>
    </source>
</evidence>
<dbReference type="Pfam" id="PF05239">
    <property type="entry name" value="PRC"/>
    <property type="match status" value="1"/>
</dbReference>
<comment type="domain">
    <text evidence="5">The PRC barrel domain binds ribosomal protein uS19.</text>
</comment>
<evidence type="ECO:0000256" key="4">
    <source>
        <dbReference type="ARBA" id="ARBA00023186"/>
    </source>
</evidence>
<evidence type="ECO:0000256" key="2">
    <source>
        <dbReference type="ARBA" id="ARBA00022517"/>
    </source>
</evidence>
<keyword evidence="1 5" id="KW-0963">Cytoplasm</keyword>
<name>A0A4Z0WFR0_9GAMM</name>
<keyword evidence="3 5" id="KW-0698">rRNA processing</keyword>
<dbReference type="InterPro" id="IPR011033">
    <property type="entry name" value="PRC_barrel-like_sf"/>
</dbReference>
<evidence type="ECO:0000313" key="8">
    <source>
        <dbReference type="EMBL" id="TGG95870.1"/>
    </source>
</evidence>
<dbReference type="OrthoDB" id="9783509at2"/>
<feature type="domain" description="PRC-barrel" evidence="7">
    <location>
        <begin position="98"/>
        <end position="172"/>
    </location>
</feature>
<dbReference type="Proteomes" id="UP000297475">
    <property type="component" value="Unassembled WGS sequence"/>
</dbReference>
<dbReference type="InterPro" id="IPR002676">
    <property type="entry name" value="RimM_N"/>
</dbReference>
<dbReference type="Gene3D" id="2.30.30.240">
    <property type="entry name" value="PRC-barrel domain"/>
    <property type="match status" value="1"/>
</dbReference>
<feature type="domain" description="RimM N-terminal" evidence="6">
    <location>
        <begin position="11"/>
        <end position="91"/>
    </location>
</feature>
<dbReference type="GO" id="GO:0043022">
    <property type="term" value="F:ribosome binding"/>
    <property type="evidence" value="ECO:0007669"/>
    <property type="project" value="InterPro"/>
</dbReference>
<dbReference type="GO" id="GO:0005840">
    <property type="term" value="C:ribosome"/>
    <property type="evidence" value="ECO:0007669"/>
    <property type="project" value="InterPro"/>
</dbReference>
<gene>
    <name evidence="5 8" type="primary">rimM</name>
    <name evidence="8" type="ORF">E4656_05575</name>
</gene>
<dbReference type="PANTHER" id="PTHR33692">
    <property type="entry name" value="RIBOSOME MATURATION FACTOR RIMM"/>
    <property type="match status" value="1"/>
</dbReference>
<evidence type="ECO:0000259" key="6">
    <source>
        <dbReference type="Pfam" id="PF01782"/>
    </source>
</evidence>
<protein>
    <recommendedName>
        <fullName evidence="5">Ribosome maturation factor RimM</fullName>
    </recommendedName>
</protein>
<evidence type="ECO:0000256" key="5">
    <source>
        <dbReference type="HAMAP-Rule" id="MF_00014"/>
    </source>
</evidence>
<organism evidence="8 9">
    <name type="scientific">Natronospirillum operosum</name>
    <dbReference type="NCBI Taxonomy" id="2759953"/>
    <lineage>
        <taxon>Bacteria</taxon>
        <taxon>Pseudomonadati</taxon>
        <taxon>Pseudomonadota</taxon>
        <taxon>Gammaproteobacteria</taxon>
        <taxon>Oceanospirillales</taxon>
        <taxon>Natronospirillaceae</taxon>
        <taxon>Natronospirillum</taxon>
    </lineage>
</organism>
<dbReference type="GO" id="GO:0042274">
    <property type="term" value="P:ribosomal small subunit biogenesis"/>
    <property type="evidence" value="ECO:0007669"/>
    <property type="project" value="UniProtKB-UniRule"/>
</dbReference>
<dbReference type="GO" id="GO:0005737">
    <property type="term" value="C:cytoplasm"/>
    <property type="evidence" value="ECO:0007669"/>
    <property type="project" value="UniProtKB-SubCell"/>
</dbReference>
<keyword evidence="4 5" id="KW-0143">Chaperone</keyword>
<accession>A0A4Z0WFR0</accession>
<dbReference type="GO" id="GO:0006364">
    <property type="term" value="P:rRNA processing"/>
    <property type="evidence" value="ECO:0007669"/>
    <property type="project" value="UniProtKB-UniRule"/>
</dbReference>
<comment type="subunit">
    <text evidence="5">Binds ribosomal protein uS19.</text>
</comment>
<evidence type="ECO:0000256" key="1">
    <source>
        <dbReference type="ARBA" id="ARBA00022490"/>
    </source>
</evidence>
<keyword evidence="2 5" id="KW-0690">Ribosome biogenesis</keyword>
<dbReference type="Pfam" id="PF01782">
    <property type="entry name" value="RimM"/>
    <property type="match status" value="1"/>
</dbReference>
<dbReference type="HAMAP" id="MF_00014">
    <property type="entry name" value="Ribosome_mat_RimM"/>
    <property type="match status" value="1"/>
</dbReference>
<dbReference type="AlphaFoldDB" id="A0A4Z0WFR0"/>
<dbReference type="InterPro" id="IPR027275">
    <property type="entry name" value="PRC-brl_dom"/>
</dbReference>
<dbReference type="SUPFAM" id="SSF50346">
    <property type="entry name" value="PRC-barrel domain"/>
    <property type="match status" value="1"/>
</dbReference>
<dbReference type="InterPro" id="IPR036976">
    <property type="entry name" value="RimM_N_sf"/>
</dbReference>
<comment type="function">
    <text evidence="5">An accessory protein needed during the final step in the assembly of 30S ribosomal subunit, possibly for assembly of the head region. Essential for efficient processing of 16S rRNA. May be needed both before and after RbfA during the maturation of 16S rRNA. It has affinity for free ribosomal 30S subunits but not for 70S ribosomes.</text>
</comment>
<evidence type="ECO:0000256" key="3">
    <source>
        <dbReference type="ARBA" id="ARBA00022552"/>
    </source>
</evidence>
<dbReference type="RefSeq" id="WP_135481881.1">
    <property type="nucleotide sequence ID" value="NZ_SRMF01000001.1"/>
</dbReference>
<keyword evidence="9" id="KW-1185">Reference proteome</keyword>
<reference evidence="8 9" key="1">
    <citation type="submission" date="2019-04" db="EMBL/GenBank/DDBJ databases">
        <title>Natronospirillum operosus gen. nov., sp. nov., a haloalkaliphilic satellite isolated from decaying biomass of laboratory culture of cyanobacterium Geitlerinema sp. and proposal of Natronospirillaceae fam. nov. and Saccharospirillaceae fam. nov.</title>
        <authorList>
            <person name="Kevbrin V."/>
            <person name="Boltyanskaya Y."/>
            <person name="Koziaeva V."/>
            <person name="Grouzdev D.S."/>
            <person name="Park M."/>
            <person name="Cho J."/>
        </authorList>
    </citation>
    <scope>NUCLEOTIDE SEQUENCE [LARGE SCALE GENOMIC DNA]</scope>
    <source>
        <strain evidence="8 9">G-116</strain>
    </source>
</reference>
<comment type="similarity">
    <text evidence="5">Belongs to the RimM family.</text>
</comment>
<dbReference type="EMBL" id="SRMF01000001">
    <property type="protein sequence ID" value="TGG95870.1"/>
    <property type="molecule type" value="Genomic_DNA"/>
</dbReference>
<comment type="caution">
    <text evidence="8">The sequence shown here is derived from an EMBL/GenBank/DDBJ whole genome shotgun (WGS) entry which is preliminary data.</text>
</comment>
<dbReference type="PANTHER" id="PTHR33692:SF1">
    <property type="entry name" value="RIBOSOME MATURATION FACTOR RIMM"/>
    <property type="match status" value="1"/>
</dbReference>
<dbReference type="InterPro" id="IPR011961">
    <property type="entry name" value="RimM"/>
</dbReference>
<proteinExistence type="inferred from homology"/>
<dbReference type="Gene3D" id="2.40.30.60">
    <property type="entry name" value="RimM"/>
    <property type="match status" value="1"/>
</dbReference>